<sequence length="338" mass="39472">MNVLIVGSNFFGYSDKIIESMESDYGANVDFISHIPPGDYFWSFLSKKIPGFFCFYSFIYSVYLLLLLRLRNKKYDKCIIILGRIINSSFYNGLRKIQPNIEIVMYQWDSIKNYNTVESIVTMVDRFITFDKNDFHRLTLKHVDRKVKIIHLPLFYIDEYCYNGEAVDIDIAFLGALHTDRYSIYESFLKNSIFLNKNVKSKFFVKNFNNFKSYENKNSVKLDESIITFQSMSSLYISDIFKRAKFVIDVHNEYQSGLTMRTFEALASGAKLITTNDAIKGYPFYNESVVFVFDRNNIDFDGIKHFISSDNVVSREAISESVSAYKLREWVGSVLYGY</sequence>
<evidence type="ECO:0000313" key="1">
    <source>
        <dbReference type="EMBL" id="MGI1896092.1"/>
    </source>
</evidence>
<dbReference type="EMBL" id="JAVHXJ020000002">
    <property type="protein sequence ID" value="MGI1896092.1"/>
    <property type="molecule type" value="Genomic_DNA"/>
</dbReference>
<evidence type="ECO:0000313" key="2">
    <source>
        <dbReference type="Proteomes" id="UP001354073"/>
    </source>
</evidence>
<reference evidence="1" key="1">
    <citation type="submission" date="2024-11" db="EMBL/GenBank/DDBJ databases">
        <title>Identification of new Vibrio campbellii strains harboring the pVA1 plasmid isolated from Penaeus vannamei postlarvae affected by outbreaks of acute hepatopancreatic necrosis disease (AHPND) in Mexico.</title>
        <authorList>
            <person name="Gomez-Gil B."/>
            <person name="Enciso-Ibarra J."/>
        </authorList>
    </citation>
    <scope>NUCLEOTIDE SEQUENCE</scope>
    <source>
        <strain evidence="1">M270204</strain>
    </source>
</reference>
<gene>
    <name evidence="1" type="ORF">REH74_001060</name>
</gene>
<organism evidence="1 2">
    <name type="scientific">Vibrio campbellii</name>
    <dbReference type="NCBI Taxonomy" id="680"/>
    <lineage>
        <taxon>Bacteria</taxon>
        <taxon>Pseudomonadati</taxon>
        <taxon>Pseudomonadota</taxon>
        <taxon>Gammaproteobacteria</taxon>
        <taxon>Vibrionales</taxon>
        <taxon>Vibrionaceae</taxon>
        <taxon>Vibrio</taxon>
    </lineage>
</organism>
<protein>
    <submittedName>
        <fullName evidence="1">Uncharacterized protein</fullName>
    </submittedName>
</protein>
<name>A0ACC7R721_9VIBR</name>
<accession>A0ACC7R721</accession>
<proteinExistence type="predicted"/>
<dbReference type="Proteomes" id="UP001354073">
    <property type="component" value="Unassembled WGS sequence"/>
</dbReference>
<comment type="caution">
    <text evidence="1">The sequence shown here is derived from an EMBL/GenBank/DDBJ whole genome shotgun (WGS) entry which is preliminary data.</text>
</comment>